<gene>
    <name evidence="2" type="ORF">BE08_17160</name>
</gene>
<accession>A0A150P6X1</accession>
<dbReference type="Gene3D" id="3.60.21.10">
    <property type="match status" value="1"/>
</dbReference>
<evidence type="ECO:0000259" key="1">
    <source>
        <dbReference type="Pfam" id="PF00149"/>
    </source>
</evidence>
<protein>
    <recommendedName>
        <fullName evidence="1">Calcineurin-like phosphoesterase domain-containing protein</fullName>
    </recommendedName>
</protein>
<evidence type="ECO:0000313" key="2">
    <source>
        <dbReference type="EMBL" id="KYF51449.1"/>
    </source>
</evidence>
<feature type="domain" description="Calcineurin-like phosphoesterase" evidence="1">
    <location>
        <begin position="139"/>
        <end position="317"/>
    </location>
</feature>
<comment type="caution">
    <text evidence="2">The sequence shown here is derived from an EMBL/GenBank/DDBJ whole genome shotgun (WGS) entry which is preliminary data.</text>
</comment>
<reference evidence="2 3" key="1">
    <citation type="submission" date="2014-02" db="EMBL/GenBank/DDBJ databases">
        <title>The small core and large imbalanced accessory genome model reveals a collaborative survival strategy of Sorangium cellulosum strains in nature.</title>
        <authorList>
            <person name="Han K."/>
            <person name="Peng R."/>
            <person name="Blom J."/>
            <person name="Li Y.-Z."/>
        </authorList>
    </citation>
    <scope>NUCLEOTIDE SEQUENCE [LARGE SCALE GENOMIC DNA]</scope>
    <source>
        <strain evidence="2 3">So0157-25</strain>
    </source>
</reference>
<dbReference type="InterPro" id="IPR029052">
    <property type="entry name" value="Metallo-depent_PP-like"/>
</dbReference>
<dbReference type="InterPro" id="IPR004843">
    <property type="entry name" value="Calcineurin-like_PHP"/>
</dbReference>
<dbReference type="AlphaFoldDB" id="A0A150P6X1"/>
<dbReference type="SUPFAM" id="SSF56300">
    <property type="entry name" value="Metallo-dependent phosphatases"/>
    <property type="match status" value="1"/>
</dbReference>
<proteinExistence type="predicted"/>
<dbReference type="EMBL" id="JELY01002832">
    <property type="protein sequence ID" value="KYF51449.1"/>
    <property type="molecule type" value="Genomic_DNA"/>
</dbReference>
<dbReference type="GO" id="GO:0016787">
    <property type="term" value="F:hydrolase activity"/>
    <property type="evidence" value="ECO:0007669"/>
    <property type="project" value="InterPro"/>
</dbReference>
<dbReference type="Pfam" id="PF00149">
    <property type="entry name" value="Metallophos"/>
    <property type="match status" value="1"/>
</dbReference>
<dbReference type="Proteomes" id="UP000075420">
    <property type="component" value="Unassembled WGS sequence"/>
</dbReference>
<organism evidence="2 3">
    <name type="scientific">Sorangium cellulosum</name>
    <name type="common">Polyangium cellulosum</name>
    <dbReference type="NCBI Taxonomy" id="56"/>
    <lineage>
        <taxon>Bacteria</taxon>
        <taxon>Pseudomonadati</taxon>
        <taxon>Myxococcota</taxon>
        <taxon>Polyangia</taxon>
        <taxon>Polyangiales</taxon>
        <taxon>Polyangiaceae</taxon>
        <taxon>Sorangium</taxon>
    </lineage>
</organism>
<sequence>MERQETGDIIVNHAQVQRLLGNRGEAVISELTPEGDATEWGARLVGFRRGLAELRARQTEPDVLSSADHPVGALLQSYLAERAEEEGALEPVRTGGFEVAIDDKDYLGWVRSFFTWWGKLQPHDWVQAPTAPEAIPDTIRIAVLGDWGSGLYGAPVCAQSVARDPKGYGLILHLGDVYYSGTRKEVGTRFLRYWPNVAGALGRAVNANHEMYSGGHGYYDIILNALHQPSSVFALQNEHWLVVGLDTGYVEHDLAHDQAQWLAMMVEAAGDRRVLVFSHHQPFSLFEKQGVKLQTKLRPLLEAGRITAWYWGHEHRCVIYDQHPGWGLLGRCIGHSGYPYFRDSLGNAPRTALPGGHELRRVERAGVPLGLVLDGPNPHVIGHEQKYGPHGYASLELRDGHLDETIHAADGTVLWQRQLA</sequence>
<evidence type="ECO:0000313" key="3">
    <source>
        <dbReference type="Proteomes" id="UP000075420"/>
    </source>
</evidence>
<name>A0A150P6X1_SORCE</name>